<name>A0A6F8PXU9_9GAMM</name>
<dbReference type="InterPro" id="IPR007497">
    <property type="entry name" value="SIMPL/DUF541"/>
</dbReference>
<feature type="coiled-coil region" evidence="1">
    <location>
        <begin position="38"/>
        <end position="85"/>
    </location>
</feature>
<dbReference type="PANTHER" id="PTHR34387">
    <property type="entry name" value="SLR1258 PROTEIN"/>
    <property type="match status" value="1"/>
</dbReference>
<keyword evidence="4" id="KW-1185">Reference proteome</keyword>
<dbReference type="Pfam" id="PF04402">
    <property type="entry name" value="SIMPL"/>
    <property type="match status" value="1"/>
</dbReference>
<dbReference type="EMBL" id="AP021889">
    <property type="protein sequence ID" value="BBP46824.1"/>
    <property type="molecule type" value="Genomic_DNA"/>
</dbReference>
<organism evidence="3 4">
    <name type="scientific">Thiosulfatimonas sediminis</name>
    <dbReference type="NCBI Taxonomy" id="2675054"/>
    <lineage>
        <taxon>Bacteria</taxon>
        <taxon>Pseudomonadati</taxon>
        <taxon>Pseudomonadota</taxon>
        <taxon>Gammaproteobacteria</taxon>
        <taxon>Thiotrichales</taxon>
        <taxon>Piscirickettsiaceae</taxon>
        <taxon>Thiosulfatimonas</taxon>
    </lineage>
</organism>
<feature type="chain" id="PRO_5026059388" description="SIMPL domain-containing protein" evidence="2">
    <location>
        <begin position="25"/>
        <end position="235"/>
    </location>
</feature>
<sequence>MRNPTRLLSLICLCYLSALSPVHAQEEPRGHTVNFQINEQINAENDMLKLSLQSVQEAGNSQEVIQQINAQMSKALQALEALGLNKTQLKMNSGNYQIHPIYNKQNQISHWRGQQSLEIQVHDLALVSKVLAAAQQHLIYQSMQFALSDERRKTLSQQLLVNALKRYQEQAERIAQQLGASRYELLQTNINSARALPVTRMAYAAPAAMEMVDAAVVSGSSDVQISVQGTLFIPW</sequence>
<dbReference type="Gene3D" id="3.30.110.170">
    <property type="entry name" value="Protein of unknown function (DUF541), domain 1"/>
    <property type="match status" value="1"/>
</dbReference>
<evidence type="ECO:0000313" key="4">
    <source>
        <dbReference type="Proteomes" id="UP000501726"/>
    </source>
</evidence>
<dbReference type="Proteomes" id="UP000501726">
    <property type="component" value="Chromosome"/>
</dbReference>
<reference evidence="4" key="1">
    <citation type="submission" date="2019-11" db="EMBL/GenBank/DDBJ databases">
        <title>Isolation and characterization of two novel species in the genus Thiomicrorhabdus.</title>
        <authorList>
            <person name="Mochizuki J."/>
            <person name="Kojima H."/>
            <person name="Fukui M."/>
        </authorList>
    </citation>
    <scope>NUCLEOTIDE SEQUENCE [LARGE SCALE GENOMIC DNA]</scope>
    <source>
        <strain evidence="4">aks77</strain>
    </source>
</reference>
<evidence type="ECO:0000256" key="1">
    <source>
        <dbReference type="SAM" id="Coils"/>
    </source>
</evidence>
<keyword evidence="1" id="KW-0175">Coiled coil</keyword>
<dbReference type="Gene3D" id="3.30.70.2970">
    <property type="entry name" value="Protein of unknown function (DUF541), domain 2"/>
    <property type="match status" value="1"/>
</dbReference>
<dbReference type="GO" id="GO:0006974">
    <property type="term" value="P:DNA damage response"/>
    <property type="evidence" value="ECO:0007669"/>
    <property type="project" value="TreeGrafter"/>
</dbReference>
<keyword evidence="2" id="KW-0732">Signal</keyword>
<feature type="signal peptide" evidence="2">
    <location>
        <begin position="1"/>
        <end position="24"/>
    </location>
</feature>
<dbReference type="PANTHER" id="PTHR34387:SF1">
    <property type="entry name" value="PERIPLASMIC IMMUNOGENIC PROTEIN"/>
    <property type="match status" value="1"/>
</dbReference>
<proteinExistence type="predicted"/>
<accession>A0A6F8PXU9</accession>
<evidence type="ECO:0008006" key="5">
    <source>
        <dbReference type="Google" id="ProtNLM"/>
    </source>
</evidence>
<evidence type="ECO:0000313" key="3">
    <source>
        <dbReference type="EMBL" id="BBP46824.1"/>
    </source>
</evidence>
<dbReference type="AlphaFoldDB" id="A0A6F8PXU9"/>
<gene>
    <name evidence="3" type="ORF">THMIRHAS_21970</name>
</gene>
<protein>
    <recommendedName>
        <fullName evidence="5">SIMPL domain-containing protein</fullName>
    </recommendedName>
</protein>
<dbReference type="InterPro" id="IPR052022">
    <property type="entry name" value="26kDa_periplasmic_antigen"/>
</dbReference>
<evidence type="ECO:0000256" key="2">
    <source>
        <dbReference type="SAM" id="SignalP"/>
    </source>
</evidence>
<dbReference type="KEGG" id="tse:THMIRHAS_21970"/>